<accession>A0A8G1ZD19</accession>
<organism evidence="1 2">
    <name type="scientific">Sphingobium cupriresistens</name>
    <dbReference type="NCBI Taxonomy" id="1132417"/>
    <lineage>
        <taxon>Bacteria</taxon>
        <taxon>Pseudomonadati</taxon>
        <taxon>Pseudomonadota</taxon>
        <taxon>Alphaproteobacteria</taxon>
        <taxon>Sphingomonadales</taxon>
        <taxon>Sphingomonadaceae</taxon>
        <taxon>Sphingobium</taxon>
    </lineage>
</organism>
<dbReference type="RefSeq" id="WP_129927499.1">
    <property type="nucleotide sequence ID" value="NZ_SEOO01000046.1"/>
</dbReference>
<name>A0A8G1ZD19_9SPHN</name>
<dbReference type="AlphaFoldDB" id="A0A8G1ZD19"/>
<reference evidence="1 2" key="1">
    <citation type="submission" date="2019-02" db="EMBL/GenBank/DDBJ databases">
        <authorList>
            <person name="Feng G."/>
        </authorList>
    </citation>
    <scope>NUCLEOTIDE SEQUENCE [LARGE SCALE GENOMIC DNA]</scope>
    <source>
        <strain evidence="1 2">CCTCC AB 2011146</strain>
    </source>
</reference>
<sequence>MVHGDTSAVPKGRAAAGRGAVKALAAVCLQLGGKGCGIVSRGPRSVIVRSRLGQSAAIGRQSAPSRDNNISAPMPLVDLPIVRAILQYHHARSADIGFVSNCVTPSPTA</sequence>
<dbReference type="EMBL" id="SEOO01000046">
    <property type="protein sequence ID" value="RYM07538.1"/>
    <property type="molecule type" value="Genomic_DNA"/>
</dbReference>
<protein>
    <submittedName>
        <fullName evidence="1">Uncharacterized protein</fullName>
    </submittedName>
</protein>
<evidence type="ECO:0000313" key="1">
    <source>
        <dbReference type="EMBL" id="RYM07538.1"/>
    </source>
</evidence>
<gene>
    <name evidence="1" type="ORF">EWH12_18905</name>
</gene>
<proteinExistence type="predicted"/>
<dbReference type="Proteomes" id="UP000291572">
    <property type="component" value="Unassembled WGS sequence"/>
</dbReference>
<comment type="caution">
    <text evidence="1">The sequence shown here is derived from an EMBL/GenBank/DDBJ whole genome shotgun (WGS) entry which is preliminary data.</text>
</comment>
<evidence type="ECO:0000313" key="2">
    <source>
        <dbReference type="Proteomes" id="UP000291572"/>
    </source>
</evidence>